<dbReference type="EMBL" id="CAJPDT010000026">
    <property type="protein sequence ID" value="CAF9920997.1"/>
    <property type="molecule type" value="Genomic_DNA"/>
</dbReference>
<organism evidence="2 3">
    <name type="scientific">Imshaugia aleurites</name>
    <dbReference type="NCBI Taxonomy" id="172621"/>
    <lineage>
        <taxon>Eukaryota</taxon>
        <taxon>Fungi</taxon>
        <taxon>Dikarya</taxon>
        <taxon>Ascomycota</taxon>
        <taxon>Pezizomycotina</taxon>
        <taxon>Lecanoromycetes</taxon>
        <taxon>OSLEUM clade</taxon>
        <taxon>Lecanoromycetidae</taxon>
        <taxon>Lecanorales</taxon>
        <taxon>Lecanorineae</taxon>
        <taxon>Parmeliaceae</taxon>
        <taxon>Imshaugia</taxon>
    </lineage>
</organism>
<proteinExistence type="predicted"/>
<feature type="region of interest" description="Disordered" evidence="1">
    <location>
        <begin position="221"/>
        <end position="334"/>
    </location>
</feature>
<feature type="compositionally biased region" description="Polar residues" evidence="1">
    <location>
        <begin position="416"/>
        <end position="432"/>
    </location>
</feature>
<feature type="region of interest" description="Disordered" evidence="1">
    <location>
        <begin position="151"/>
        <end position="209"/>
    </location>
</feature>
<reference evidence="2" key="1">
    <citation type="submission" date="2021-03" db="EMBL/GenBank/DDBJ databases">
        <authorList>
            <person name="Tagirdzhanova G."/>
        </authorList>
    </citation>
    <scope>NUCLEOTIDE SEQUENCE</scope>
</reference>
<sequence length="542" mass="59376">MEGGVVRRTRPNPDKLPDDHFIDWLGEAKQIYRYELPPFVEKNQGSNRAGLRKNVTLRVTDDQDHGIPVEAEVTCWSWSPYYTFCTLDIGGRRLIVKGDSSSRYCSYRSWLGSEKGFTHQPVAFGPWQKKPGDSREPDIDLKTQHAIHIQTFSNTPCPGSSTTLDSRAQHISTKNHPQPDERPSRRLPTHLLTPSSPHSVDVGPESTARQVQQNCINKGTTAQAASPPLYSPRPNQANPRNVQVSPGTPKYDNQHLSRAPTEGPISSGPRPDASSPKGREEHSPDGPCVSMQVSPSQDSSNACPGNQEHNGPTSKPNDNSAFAAPRQQHAPAERFDERAIASASSAYDPVTHRMRFQPQGPAEPTPPPSRPTKRRRQLSTHHPTSPQLSTAMRSSSARSSPHPTPSTSSQAPSRFPTPTSLMNPHPTDSSSPLLAPHKQSRTTLFIAIPLSSDTVPLKLRSCMSLAAFFTAVLAISEPPACEVVSGIRASFDWKLERDVDRAILLKRDFPDTFEVLLEIVDGAPCWGMEGGRCGVAVEVVLV</sequence>
<feature type="compositionally biased region" description="Polar residues" evidence="1">
    <location>
        <begin position="233"/>
        <end position="246"/>
    </location>
</feature>
<accession>A0A8H3F967</accession>
<evidence type="ECO:0000313" key="3">
    <source>
        <dbReference type="Proteomes" id="UP000664534"/>
    </source>
</evidence>
<feature type="region of interest" description="Disordered" evidence="1">
    <location>
        <begin position="355"/>
        <end position="435"/>
    </location>
</feature>
<feature type="compositionally biased region" description="Polar residues" evidence="1">
    <location>
        <begin position="291"/>
        <end position="320"/>
    </location>
</feature>
<keyword evidence="3" id="KW-1185">Reference proteome</keyword>
<feature type="compositionally biased region" description="Low complexity" evidence="1">
    <location>
        <begin position="389"/>
        <end position="414"/>
    </location>
</feature>
<dbReference type="Proteomes" id="UP000664534">
    <property type="component" value="Unassembled WGS sequence"/>
</dbReference>
<protein>
    <submittedName>
        <fullName evidence="2">Uncharacterized protein</fullName>
    </submittedName>
</protein>
<evidence type="ECO:0000313" key="2">
    <source>
        <dbReference type="EMBL" id="CAF9920997.1"/>
    </source>
</evidence>
<evidence type="ECO:0000256" key="1">
    <source>
        <dbReference type="SAM" id="MobiDB-lite"/>
    </source>
</evidence>
<feature type="compositionally biased region" description="Pro residues" evidence="1">
    <location>
        <begin position="361"/>
        <end position="370"/>
    </location>
</feature>
<name>A0A8H3F967_9LECA</name>
<gene>
    <name evidence="2" type="ORF">IMSHALPRED_005063</name>
</gene>
<comment type="caution">
    <text evidence="2">The sequence shown here is derived from an EMBL/GenBank/DDBJ whole genome shotgun (WGS) entry which is preliminary data.</text>
</comment>
<dbReference type="AlphaFoldDB" id="A0A8H3F967"/>
<feature type="compositionally biased region" description="Polar residues" evidence="1">
    <location>
        <begin position="151"/>
        <end position="176"/>
    </location>
</feature>
<dbReference type="OrthoDB" id="5320482at2759"/>